<evidence type="ECO:0008006" key="3">
    <source>
        <dbReference type="Google" id="ProtNLM"/>
    </source>
</evidence>
<dbReference type="EMBL" id="AP027151">
    <property type="protein sequence ID" value="BDV43869.1"/>
    <property type="molecule type" value="Genomic_DNA"/>
</dbReference>
<sequence length="288" mass="31263">MKPILHITSGDIAGERLANSGLAGEVFVWHDILYDGPRNPGWPADDTLSARARFLEAVTGGGLDRDFVRETLDGQYARLAAAQGNAHIVLWFDACLFDQAMLCHILACMKARGIAAELICLDSFPGVVPFNGLGQLSPAQLASVYDRRTMVTADQFLFAERVERAFAGQDRREFAALATCADPPLPWIPAAVARWLKEQPDPPTGLSLLQRLALAAMQTGCTSPAEIYAAVAANDAPPQFWGDTTLWAAINALAERHPPLARIAGPLPRLPQWHGIADLTLFRVYPAE</sequence>
<evidence type="ECO:0000313" key="1">
    <source>
        <dbReference type="EMBL" id="BDV43869.1"/>
    </source>
</evidence>
<organism evidence="1 2">
    <name type="scientific">Geotalea uraniireducens</name>
    <dbReference type="NCBI Taxonomy" id="351604"/>
    <lineage>
        <taxon>Bacteria</taxon>
        <taxon>Pseudomonadati</taxon>
        <taxon>Thermodesulfobacteriota</taxon>
        <taxon>Desulfuromonadia</taxon>
        <taxon>Geobacterales</taxon>
        <taxon>Geobacteraceae</taxon>
        <taxon>Geotalea</taxon>
    </lineage>
</organism>
<dbReference type="RefSeq" id="WP_281999990.1">
    <property type="nucleotide sequence ID" value="NZ_AP027151.1"/>
</dbReference>
<reference evidence="1 2" key="1">
    <citation type="submission" date="2022-12" db="EMBL/GenBank/DDBJ databases">
        <title>Polyphasic characterization of Geotalea uranireducens NIT-SL11 newly isolated from a complex of sewage sludge and microbially reduced graphene oxide.</title>
        <authorList>
            <person name="Xie L."/>
            <person name="Yoshida N."/>
            <person name="Meng L."/>
        </authorList>
    </citation>
    <scope>NUCLEOTIDE SEQUENCE [LARGE SCALE GENOMIC DNA]</scope>
    <source>
        <strain evidence="1 2">NIT-SL11</strain>
    </source>
</reference>
<dbReference type="Proteomes" id="UP001317705">
    <property type="component" value="Chromosome"/>
</dbReference>
<proteinExistence type="predicted"/>
<protein>
    <recommendedName>
        <fullName evidence="3">DUF1835 domain-containing protein</fullName>
    </recommendedName>
</protein>
<accession>A0ABN6VU44</accession>
<gene>
    <name evidence="1" type="ORF">GURASL_27920</name>
</gene>
<keyword evidence="2" id="KW-1185">Reference proteome</keyword>
<evidence type="ECO:0000313" key="2">
    <source>
        <dbReference type="Proteomes" id="UP001317705"/>
    </source>
</evidence>
<name>A0ABN6VU44_9BACT</name>